<sequence length="138" mass="15326">MSHYACSTPDNRHNKILVVDDIPDNLFLMDVILGEQENYDLTCVDNGIAALDAVEQTPPDLVLLDVMMPGMDGYEVTRRIRQNKNLPYIPIFLVTADDNINEEVALAAGADGFIRKPFDIDKMVVLVQKALTNSCVCV</sequence>
<dbReference type="PROSITE" id="PS50110">
    <property type="entry name" value="RESPONSE_REGULATORY"/>
    <property type="match status" value="1"/>
</dbReference>
<dbReference type="STRING" id="1666911.HLUCCA11_15445"/>
<dbReference type="Gene3D" id="3.40.50.2300">
    <property type="match status" value="1"/>
</dbReference>
<feature type="modified residue" description="4-aspartylphosphate" evidence="2">
    <location>
        <position position="65"/>
    </location>
</feature>
<feature type="domain" description="Response regulatory" evidence="3">
    <location>
        <begin position="15"/>
        <end position="131"/>
    </location>
</feature>
<protein>
    <submittedName>
        <fullName evidence="4">Response regulator</fullName>
    </submittedName>
</protein>
<dbReference type="EMBL" id="LJZR01000021">
    <property type="protein sequence ID" value="KPQ34312.1"/>
    <property type="molecule type" value="Genomic_DNA"/>
</dbReference>
<dbReference type="PANTHER" id="PTHR44591:SF3">
    <property type="entry name" value="RESPONSE REGULATORY DOMAIN-CONTAINING PROTEIN"/>
    <property type="match status" value="1"/>
</dbReference>
<dbReference type="GO" id="GO:0000160">
    <property type="term" value="P:phosphorelay signal transduction system"/>
    <property type="evidence" value="ECO:0007669"/>
    <property type="project" value="InterPro"/>
</dbReference>
<proteinExistence type="predicted"/>
<dbReference type="AlphaFoldDB" id="A0A0P8DDL7"/>
<dbReference type="InterPro" id="IPR050595">
    <property type="entry name" value="Bact_response_regulator"/>
</dbReference>
<organism evidence="4 5">
    <name type="scientific">Phormidesmis priestleyi Ana</name>
    <dbReference type="NCBI Taxonomy" id="1666911"/>
    <lineage>
        <taxon>Bacteria</taxon>
        <taxon>Bacillati</taxon>
        <taxon>Cyanobacteriota</taxon>
        <taxon>Cyanophyceae</taxon>
        <taxon>Leptolyngbyales</taxon>
        <taxon>Leptolyngbyaceae</taxon>
        <taxon>Phormidesmis</taxon>
    </lineage>
</organism>
<name>A0A0P8DDL7_9CYAN</name>
<comment type="caution">
    <text evidence="4">The sequence shown here is derived from an EMBL/GenBank/DDBJ whole genome shotgun (WGS) entry which is preliminary data.</text>
</comment>
<gene>
    <name evidence="4" type="ORF">HLUCCA11_15445</name>
</gene>
<accession>A0A0P8DDL7</accession>
<reference evidence="4 5" key="1">
    <citation type="submission" date="2015-09" db="EMBL/GenBank/DDBJ databases">
        <title>Identification and resolution of microdiversity through metagenomic sequencing of parallel consortia.</title>
        <authorList>
            <person name="Nelson W.C."/>
            <person name="Romine M.F."/>
            <person name="Lindemann S.R."/>
        </authorList>
    </citation>
    <scope>NUCLEOTIDE SEQUENCE [LARGE SCALE GENOMIC DNA]</scope>
    <source>
        <strain evidence="4">Ana</strain>
    </source>
</reference>
<dbReference type="Pfam" id="PF00072">
    <property type="entry name" value="Response_reg"/>
    <property type="match status" value="1"/>
</dbReference>
<evidence type="ECO:0000256" key="1">
    <source>
        <dbReference type="ARBA" id="ARBA00022553"/>
    </source>
</evidence>
<dbReference type="SUPFAM" id="SSF52172">
    <property type="entry name" value="CheY-like"/>
    <property type="match status" value="1"/>
</dbReference>
<dbReference type="InterPro" id="IPR001789">
    <property type="entry name" value="Sig_transdc_resp-reg_receiver"/>
</dbReference>
<evidence type="ECO:0000259" key="3">
    <source>
        <dbReference type="PROSITE" id="PS50110"/>
    </source>
</evidence>
<dbReference type="SMART" id="SM00448">
    <property type="entry name" value="REC"/>
    <property type="match status" value="1"/>
</dbReference>
<evidence type="ECO:0000256" key="2">
    <source>
        <dbReference type="PROSITE-ProRule" id="PRU00169"/>
    </source>
</evidence>
<keyword evidence="1 2" id="KW-0597">Phosphoprotein</keyword>
<dbReference type="Proteomes" id="UP000050465">
    <property type="component" value="Unassembled WGS sequence"/>
</dbReference>
<evidence type="ECO:0000313" key="5">
    <source>
        <dbReference type="Proteomes" id="UP000050465"/>
    </source>
</evidence>
<dbReference type="InterPro" id="IPR011006">
    <property type="entry name" value="CheY-like_superfamily"/>
</dbReference>
<evidence type="ECO:0000313" key="4">
    <source>
        <dbReference type="EMBL" id="KPQ34312.1"/>
    </source>
</evidence>
<dbReference type="PANTHER" id="PTHR44591">
    <property type="entry name" value="STRESS RESPONSE REGULATOR PROTEIN 1"/>
    <property type="match status" value="1"/>
</dbReference>